<reference evidence="2" key="1">
    <citation type="submission" date="2021-04" db="EMBL/GenBank/DDBJ databases">
        <authorList>
            <person name="Hartkoorn R.C."/>
            <person name="Beaudoing E."/>
            <person name="Hot D."/>
        </authorList>
    </citation>
    <scope>NUCLEOTIDE SEQUENCE</scope>
    <source>
        <strain evidence="2">NRRL B-16292</strain>
    </source>
</reference>
<dbReference type="RefSeq" id="WP_259864274.1">
    <property type="nucleotide sequence ID" value="NZ_BAAAST010000036.1"/>
</dbReference>
<keyword evidence="3" id="KW-1185">Reference proteome</keyword>
<feature type="domain" description="DUF7352" evidence="1">
    <location>
        <begin position="7"/>
        <end position="91"/>
    </location>
</feature>
<dbReference type="InterPro" id="IPR055776">
    <property type="entry name" value="DUF7352"/>
</dbReference>
<proteinExistence type="predicted"/>
<gene>
    <name evidence="2" type="ORF">Dfulv_17265</name>
</gene>
<organism evidence="2 3">
    <name type="scientific">Dactylosporangium fulvum</name>
    <dbReference type="NCBI Taxonomy" id="53359"/>
    <lineage>
        <taxon>Bacteria</taxon>
        <taxon>Bacillati</taxon>
        <taxon>Actinomycetota</taxon>
        <taxon>Actinomycetes</taxon>
        <taxon>Micromonosporales</taxon>
        <taxon>Micromonosporaceae</taxon>
        <taxon>Dactylosporangium</taxon>
    </lineage>
</organism>
<sequence>MTAAGWVLRHVIPVDDAWHDVSLPGPIVHVATRDPYVVEVWTLHSDAKPETARTLTLRVYGTGQPITEPVRHVGTAIAPGGALVWHLMERTP</sequence>
<dbReference type="Proteomes" id="UP001059617">
    <property type="component" value="Chromosome"/>
</dbReference>
<name>A0ABY5W743_9ACTN</name>
<dbReference type="EMBL" id="CP073720">
    <property type="protein sequence ID" value="UWP85898.1"/>
    <property type="molecule type" value="Genomic_DNA"/>
</dbReference>
<evidence type="ECO:0000313" key="3">
    <source>
        <dbReference type="Proteomes" id="UP001059617"/>
    </source>
</evidence>
<evidence type="ECO:0000313" key="2">
    <source>
        <dbReference type="EMBL" id="UWP85898.1"/>
    </source>
</evidence>
<reference evidence="2" key="2">
    <citation type="submission" date="2022-09" db="EMBL/GenBank/DDBJ databases">
        <title>Biosynthetic gene clusters of Dactylosporangioum fulvum.</title>
        <authorList>
            <person name="Caradec T."/>
        </authorList>
    </citation>
    <scope>NUCLEOTIDE SEQUENCE</scope>
    <source>
        <strain evidence="2">NRRL B-16292</strain>
    </source>
</reference>
<evidence type="ECO:0000259" key="1">
    <source>
        <dbReference type="Pfam" id="PF24043"/>
    </source>
</evidence>
<dbReference type="Pfam" id="PF24043">
    <property type="entry name" value="DUF7352"/>
    <property type="match status" value="1"/>
</dbReference>
<accession>A0ABY5W743</accession>
<protein>
    <recommendedName>
        <fullName evidence="1">DUF7352 domain-containing protein</fullName>
    </recommendedName>
</protein>